<evidence type="ECO:0000313" key="2">
    <source>
        <dbReference type="EMBL" id="PVE67023.1"/>
    </source>
</evidence>
<keyword evidence="1" id="KW-0472">Membrane</keyword>
<protein>
    <recommendedName>
        <fullName evidence="4">DUF3137 domain-containing protein</fullName>
    </recommendedName>
</protein>
<dbReference type="RefSeq" id="WP_116538157.1">
    <property type="nucleotide sequence ID" value="NZ_QDFT01000034.1"/>
</dbReference>
<feature type="transmembrane region" description="Helical" evidence="1">
    <location>
        <begin position="74"/>
        <end position="94"/>
    </location>
</feature>
<organism evidence="2 3">
    <name type="scientific">Microbacterium testaceum</name>
    <name type="common">Aureobacterium testaceum</name>
    <name type="synonym">Brevibacterium testaceum</name>
    <dbReference type="NCBI Taxonomy" id="2033"/>
    <lineage>
        <taxon>Bacteria</taxon>
        <taxon>Bacillati</taxon>
        <taxon>Actinomycetota</taxon>
        <taxon>Actinomycetes</taxon>
        <taxon>Micrococcales</taxon>
        <taxon>Microbacteriaceae</taxon>
        <taxon>Microbacterium</taxon>
    </lineage>
</organism>
<reference evidence="2 3" key="1">
    <citation type="submission" date="2018-04" db="EMBL/GenBank/DDBJ databases">
        <authorList>
            <person name="Go L.Y."/>
            <person name="Mitchell J.A."/>
        </authorList>
    </citation>
    <scope>NUCLEOTIDE SEQUENCE [LARGE SCALE GENOMIC DNA]</scope>
    <source>
        <strain evidence="2 3">TPD7010</strain>
    </source>
</reference>
<name>A0A2T7W7N1_MICTE</name>
<dbReference type="Proteomes" id="UP000244649">
    <property type="component" value="Unassembled WGS sequence"/>
</dbReference>
<sequence length="369" mass="40046">MSSPLDTAPLTDPVDRAEVRAFSAELRRQGVLRGRVVPFILFGLGATLFVFVFGSVLVSLIATLVDGGSGSGLLLIPLLVVGAVVAWGLSRAFAHAAARRYRLDRFARANGMTWHPGFADPSLPGMIFDLGHDRESRDLVRRRAPRFVEVGNYSYQTGSGKNETTHKWGYVALRLDTPLPHIVLDAVGNNGLFGASNLPVSFGRGQRLSLEGDFDRHFALYCPEGYERDALYLFTPDVMARFVDNAAALDVEIVDDWLFLYAKRDLSTLDAATWQWLFATLAALDDKLAQWARWRDERLAASAPAVAAPGGGAAGGGAAGGIPLLTPPPAGVARPGRRLRRGFSWITGVFVVLGVGWWLLTVLADVFVR</sequence>
<gene>
    <name evidence="2" type="ORF">DC432_12430</name>
</gene>
<evidence type="ECO:0008006" key="4">
    <source>
        <dbReference type="Google" id="ProtNLM"/>
    </source>
</evidence>
<keyword evidence="1" id="KW-0812">Transmembrane</keyword>
<feature type="transmembrane region" description="Helical" evidence="1">
    <location>
        <begin position="343"/>
        <end position="364"/>
    </location>
</feature>
<evidence type="ECO:0000256" key="1">
    <source>
        <dbReference type="SAM" id="Phobius"/>
    </source>
</evidence>
<feature type="transmembrane region" description="Helical" evidence="1">
    <location>
        <begin position="36"/>
        <end position="62"/>
    </location>
</feature>
<dbReference type="AlphaFoldDB" id="A0A2T7W7N1"/>
<accession>A0A2T7W7N1</accession>
<proteinExistence type="predicted"/>
<comment type="caution">
    <text evidence="2">The sequence shown here is derived from an EMBL/GenBank/DDBJ whole genome shotgun (WGS) entry which is preliminary data.</text>
</comment>
<evidence type="ECO:0000313" key="3">
    <source>
        <dbReference type="Proteomes" id="UP000244649"/>
    </source>
</evidence>
<keyword evidence="1" id="KW-1133">Transmembrane helix</keyword>
<dbReference type="EMBL" id="QDFT01000034">
    <property type="protein sequence ID" value="PVE67023.1"/>
    <property type="molecule type" value="Genomic_DNA"/>
</dbReference>